<keyword evidence="4" id="KW-0808">Transferase</keyword>
<dbReference type="EC" id="2.7.11.22" evidence="2"/>
<dbReference type="GO" id="GO:0005634">
    <property type="term" value="C:nucleus"/>
    <property type="evidence" value="ECO:0007669"/>
    <property type="project" value="TreeGrafter"/>
</dbReference>
<feature type="transmembrane region" description="Helical" evidence="11">
    <location>
        <begin position="198"/>
        <end position="219"/>
    </location>
</feature>
<dbReference type="InterPro" id="IPR000719">
    <property type="entry name" value="Prot_kinase_dom"/>
</dbReference>
<evidence type="ECO:0000256" key="8">
    <source>
        <dbReference type="ARBA" id="ARBA00047811"/>
    </source>
</evidence>
<evidence type="ECO:0000256" key="11">
    <source>
        <dbReference type="SAM" id="Phobius"/>
    </source>
</evidence>
<keyword evidence="7 10" id="KW-0067">ATP-binding</keyword>
<dbReference type="PROSITE" id="PS50011">
    <property type="entry name" value="PROTEIN_KINASE_DOM"/>
    <property type="match status" value="1"/>
</dbReference>
<feature type="domain" description="Protein kinase" evidence="12">
    <location>
        <begin position="534"/>
        <end position="794"/>
    </location>
</feature>
<dbReference type="InterPro" id="IPR008271">
    <property type="entry name" value="Ser/Thr_kinase_AS"/>
</dbReference>
<evidence type="ECO:0000256" key="7">
    <source>
        <dbReference type="ARBA" id="ARBA00022840"/>
    </source>
</evidence>
<keyword evidence="14" id="KW-1185">Reference proteome</keyword>
<dbReference type="FunFam" id="1.10.510.10:FF:000328">
    <property type="entry name" value="Cyclin-dependent kinase 20 isoform 2"/>
    <property type="match status" value="1"/>
</dbReference>
<dbReference type="InterPro" id="IPR050108">
    <property type="entry name" value="CDK"/>
</dbReference>
<dbReference type="SUPFAM" id="SSF56112">
    <property type="entry name" value="Protein kinase-like (PK-like)"/>
    <property type="match status" value="1"/>
</dbReference>
<keyword evidence="3" id="KW-0723">Serine/threonine-protein kinase</keyword>
<dbReference type="PROSITE" id="PS00107">
    <property type="entry name" value="PROTEIN_KINASE_ATP"/>
    <property type="match status" value="1"/>
</dbReference>
<gene>
    <name evidence="13" type="ORF">E5288_WYG005804</name>
</gene>
<feature type="transmembrane region" description="Helical" evidence="11">
    <location>
        <begin position="173"/>
        <end position="192"/>
    </location>
</feature>
<evidence type="ECO:0000256" key="1">
    <source>
        <dbReference type="ARBA" id="ARBA00006485"/>
    </source>
</evidence>
<keyword evidence="11" id="KW-1133">Transmembrane helix</keyword>
<evidence type="ECO:0000313" key="14">
    <source>
        <dbReference type="Proteomes" id="UP000322234"/>
    </source>
</evidence>
<evidence type="ECO:0000313" key="13">
    <source>
        <dbReference type="EMBL" id="MXQ81214.1"/>
    </source>
</evidence>
<keyword evidence="5 10" id="KW-0547">Nucleotide-binding</keyword>
<evidence type="ECO:0000259" key="12">
    <source>
        <dbReference type="PROSITE" id="PS50011"/>
    </source>
</evidence>
<dbReference type="PANTHER" id="PTHR24056:SF128">
    <property type="entry name" value="CYCLIN-DEPENDENT KINASE 17"/>
    <property type="match status" value="1"/>
</dbReference>
<keyword evidence="11" id="KW-0472">Membrane</keyword>
<feature type="binding site" evidence="10">
    <location>
        <position position="563"/>
    </location>
    <ligand>
        <name>ATP</name>
        <dbReference type="ChEBI" id="CHEBI:30616"/>
    </ligand>
</feature>
<evidence type="ECO:0000256" key="10">
    <source>
        <dbReference type="PROSITE-ProRule" id="PRU10141"/>
    </source>
</evidence>
<evidence type="ECO:0000256" key="3">
    <source>
        <dbReference type="ARBA" id="ARBA00022527"/>
    </source>
</evidence>
<reference evidence="13" key="1">
    <citation type="submission" date="2019-10" db="EMBL/GenBank/DDBJ databases">
        <title>The sequence and de novo assembly of the wild yak genome.</title>
        <authorList>
            <person name="Liu Y."/>
        </authorList>
    </citation>
    <scope>NUCLEOTIDE SEQUENCE [LARGE SCALE GENOMIC DNA]</scope>
    <source>
        <strain evidence="13">WY2019</strain>
    </source>
</reference>
<comment type="catalytic activity">
    <reaction evidence="9">
        <text>L-seryl-[protein] + ATP = O-phospho-L-seryl-[protein] + ADP + H(+)</text>
        <dbReference type="Rhea" id="RHEA:17989"/>
        <dbReference type="Rhea" id="RHEA-COMP:9863"/>
        <dbReference type="Rhea" id="RHEA-COMP:11604"/>
        <dbReference type="ChEBI" id="CHEBI:15378"/>
        <dbReference type="ChEBI" id="CHEBI:29999"/>
        <dbReference type="ChEBI" id="CHEBI:30616"/>
        <dbReference type="ChEBI" id="CHEBI:83421"/>
        <dbReference type="ChEBI" id="CHEBI:456216"/>
        <dbReference type="EC" id="2.7.11.22"/>
    </reaction>
</comment>
<dbReference type="Gene3D" id="1.10.510.10">
    <property type="entry name" value="Transferase(Phosphotransferase) domain 1"/>
    <property type="match status" value="1"/>
</dbReference>
<dbReference type="Pfam" id="PF00069">
    <property type="entry name" value="Pkinase"/>
    <property type="match status" value="1"/>
</dbReference>
<dbReference type="Gene3D" id="3.30.200.20">
    <property type="entry name" value="Phosphorylase Kinase, domain 1"/>
    <property type="match status" value="1"/>
</dbReference>
<evidence type="ECO:0000256" key="4">
    <source>
        <dbReference type="ARBA" id="ARBA00022679"/>
    </source>
</evidence>
<dbReference type="PROSITE" id="PS00108">
    <property type="entry name" value="PROTEIN_KINASE_ST"/>
    <property type="match status" value="1"/>
</dbReference>
<keyword evidence="11" id="KW-0812">Transmembrane</keyword>
<comment type="similarity">
    <text evidence="1">Belongs to the protein kinase superfamily. CMGC Ser/Thr protein kinase family. CDC2/CDKX subfamily.</text>
</comment>
<evidence type="ECO:0000256" key="6">
    <source>
        <dbReference type="ARBA" id="ARBA00022777"/>
    </source>
</evidence>
<dbReference type="InterPro" id="IPR041448">
    <property type="entry name" value="TNFR16_TM"/>
</dbReference>
<feature type="transmembrane region" description="Helical" evidence="11">
    <location>
        <begin position="338"/>
        <end position="355"/>
    </location>
</feature>
<accession>A0A6B0R043</accession>
<dbReference type="FunFam" id="3.30.200.20:FF:000007">
    <property type="entry name" value="Cyclin-dependent kinase 14, putative"/>
    <property type="match status" value="1"/>
</dbReference>
<dbReference type="InterPro" id="IPR011009">
    <property type="entry name" value="Kinase-like_dom_sf"/>
</dbReference>
<dbReference type="EMBL" id="VBQZ03000007">
    <property type="protein sequence ID" value="MXQ81214.1"/>
    <property type="molecule type" value="Genomic_DNA"/>
</dbReference>
<feature type="transmembrane region" description="Helical" evidence="11">
    <location>
        <begin position="35"/>
        <end position="52"/>
    </location>
</feature>
<dbReference type="GO" id="GO:0005524">
    <property type="term" value="F:ATP binding"/>
    <property type="evidence" value="ECO:0007669"/>
    <property type="project" value="UniProtKB-UniRule"/>
</dbReference>
<evidence type="ECO:0000256" key="5">
    <source>
        <dbReference type="ARBA" id="ARBA00022741"/>
    </source>
</evidence>
<dbReference type="GO" id="GO:0004693">
    <property type="term" value="F:cyclin-dependent protein serine/threonine kinase activity"/>
    <property type="evidence" value="ECO:0007669"/>
    <property type="project" value="UniProtKB-EC"/>
</dbReference>
<keyword evidence="6" id="KW-0418">Kinase</keyword>
<evidence type="ECO:0000256" key="2">
    <source>
        <dbReference type="ARBA" id="ARBA00012425"/>
    </source>
</evidence>
<sequence length="797" mass="91861">MSFNEMINGNEIITVALINFTQEYYSVSQKLKGKAICISLIPSLWSLLFNFLTSQWRSKIIGGAAIELTVTSNRMLVGQEWKRRQEWDDTSKKDQISYLNNANHNYWIMIILSGLCMICLCSVYVFIYINKIVSVNSVSQTLLLKSAQINFSSLVSPPSFSDFKNKAFYLMRFGRILFFPSSNVLLATEMMIDLKYNLIPFYFHILAAVLMGLFLFLLIRNCFKNISKIQAENCHSDLLIRKIPKGPQNDSIFTVTTVKNKEVVSHSYGKTQLVFQNGYLYILKRLLTTDGMGWGNRTPIYWLNKNLKKKISAVVSKDTTDCNTMIDIMMELTHQNNNFCRILALLMMLYTYGINQNEWIFLRKRLDFVMFEARENSYFILILKIPSKRRKTLFLSRFFKSHSVDRMKKFKRRLSLTLRGSQTIDESLSELAEQMTIEENSSKDNGKYLDIVHENLKMGSDGESDQASGTSSDEVQSPTGVCLRNRIHRRISIEVESVLWLSSVAKDWYLGSILELVNIQIGTKEIGFGKMETYIKLEKLGEGTYATVYKGRSKLTENLVALKEIRLEHEEGAPCTAIREVSLLKDLKHANIVTLHDIVHTDKSLTLVFEYLDKDLKQYMDDCGNIMSMHNVKLFLYQILRGLAYCHRRKVLHRDLKPQNLLINEKGELKLADFGLARAKSVPTKTYSNEVVTLWYRPPDVLLGSSEYSTQIDMWLDSEGIELITKFLQYESKKRVSAEEAMKHVYFRSLGPRIHALPESVSIFSLKEIQLQKDPGFRNSSYPETGVFVINHFTCRS</sequence>
<comment type="catalytic activity">
    <reaction evidence="8">
        <text>L-threonyl-[protein] + ATP = O-phospho-L-threonyl-[protein] + ADP + H(+)</text>
        <dbReference type="Rhea" id="RHEA:46608"/>
        <dbReference type="Rhea" id="RHEA-COMP:11060"/>
        <dbReference type="Rhea" id="RHEA-COMP:11605"/>
        <dbReference type="ChEBI" id="CHEBI:15378"/>
        <dbReference type="ChEBI" id="CHEBI:30013"/>
        <dbReference type="ChEBI" id="CHEBI:30616"/>
        <dbReference type="ChEBI" id="CHEBI:61977"/>
        <dbReference type="ChEBI" id="CHEBI:456216"/>
        <dbReference type="EC" id="2.7.11.22"/>
    </reaction>
</comment>
<dbReference type="InterPro" id="IPR017441">
    <property type="entry name" value="Protein_kinase_ATP_BS"/>
</dbReference>
<dbReference type="AlphaFoldDB" id="A0A6B0R043"/>
<comment type="caution">
    <text evidence="13">The sequence shown here is derived from an EMBL/GenBank/DDBJ whole genome shotgun (WGS) entry which is preliminary data.</text>
</comment>
<dbReference type="SMART" id="SM00220">
    <property type="entry name" value="S_TKc"/>
    <property type="match status" value="1"/>
</dbReference>
<dbReference type="Pfam" id="PF18422">
    <property type="entry name" value="TNFR_16_TM"/>
    <property type="match status" value="1"/>
</dbReference>
<protein>
    <recommendedName>
        <fullName evidence="2">cyclin-dependent kinase</fullName>
        <ecNumber evidence="2">2.7.11.22</ecNumber>
    </recommendedName>
</protein>
<evidence type="ECO:0000256" key="9">
    <source>
        <dbReference type="ARBA" id="ARBA00048367"/>
    </source>
</evidence>
<dbReference type="PANTHER" id="PTHR24056">
    <property type="entry name" value="CELL DIVISION PROTEIN KINASE"/>
    <property type="match status" value="1"/>
</dbReference>
<feature type="transmembrane region" description="Helical" evidence="11">
    <location>
        <begin position="106"/>
        <end position="129"/>
    </location>
</feature>
<organism evidence="13 14">
    <name type="scientific">Bos mutus</name>
    <name type="common">wild yak</name>
    <dbReference type="NCBI Taxonomy" id="72004"/>
    <lineage>
        <taxon>Eukaryota</taxon>
        <taxon>Metazoa</taxon>
        <taxon>Chordata</taxon>
        <taxon>Craniata</taxon>
        <taxon>Vertebrata</taxon>
        <taxon>Euteleostomi</taxon>
        <taxon>Mammalia</taxon>
        <taxon>Eutheria</taxon>
        <taxon>Laurasiatheria</taxon>
        <taxon>Artiodactyla</taxon>
        <taxon>Ruminantia</taxon>
        <taxon>Pecora</taxon>
        <taxon>Bovidae</taxon>
        <taxon>Bovinae</taxon>
        <taxon>Bos</taxon>
    </lineage>
</organism>
<dbReference type="GO" id="GO:0005737">
    <property type="term" value="C:cytoplasm"/>
    <property type="evidence" value="ECO:0007669"/>
    <property type="project" value="TreeGrafter"/>
</dbReference>
<name>A0A6B0R043_9CETA</name>
<proteinExistence type="inferred from homology"/>
<dbReference type="Proteomes" id="UP000322234">
    <property type="component" value="Unassembled WGS sequence"/>
</dbReference>